<feature type="domain" description="RING-CH-type" evidence="11">
    <location>
        <begin position="15"/>
        <end position="82"/>
    </location>
</feature>
<dbReference type="PROSITE" id="PS51292">
    <property type="entry name" value="ZF_RING_CH"/>
    <property type="match status" value="1"/>
</dbReference>
<dbReference type="SUPFAM" id="SSF57850">
    <property type="entry name" value="RING/U-box"/>
    <property type="match status" value="1"/>
</dbReference>
<dbReference type="GO" id="GO:0016567">
    <property type="term" value="P:protein ubiquitination"/>
    <property type="evidence" value="ECO:0007669"/>
    <property type="project" value="TreeGrafter"/>
</dbReference>
<dbReference type="EMBL" id="JAEAOA010000616">
    <property type="protein sequence ID" value="KAK3584964.1"/>
    <property type="molecule type" value="Genomic_DNA"/>
</dbReference>
<evidence type="ECO:0000259" key="11">
    <source>
        <dbReference type="PROSITE" id="PS51292"/>
    </source>
</evidence>
<dbReference type="CDD" id="cd16495">
    <property type="entry name" value="RING_CH-C4HC3_MARCH"/>
    <property type="match status" value="1"/>
</dbReference>
<evidence type="ECO:0000256" key="4">
    <source>
        <dbReference type="ARBA" id="ARBA00022723"/>
    </source>
</evidence>
<feature type="transmembrane region" description="Helical" evidence="10">
    <location>
        <begin position="72"/>
        <end position="93"/>
    </location>
</feature>
<dbReference type="PANTHER" id="PTHR46065:SF3">
    <property type="entry name" value="FI20425P1"/>
    <property type="match status" value="1"/>
</dbReference>
<accession>A0AAE0S4E2</accession>
<dbReference type="Proteomes" id="UP001195483">
    <property type="component" value="Unassembled WGS sequence"/>
</dbReference>
<dbReference type="GO" id="GO:0004842">
    <property type="term" value="F:ubiquitin-protein transferase activity"/>
    <property type="evidence" value="ECO:0007669"/>
    <property type="project" value="TreeGrafter"/>
</dbReference>
<evidence type="ECO:0000256" key="9">
    <source>
        <dbReference type="ARBA" id="ARBA00023136"/>
    </source>
</evidence>
<dbReference type="Pfam" id="PF12906">
    <property type="entry name" value="RINGv"/>
    <property type="match status" value="1"/>
</dbReference>
<reference evidence="12" key="1">
    <citation type="journal article" date="2021" name="Genome Biol. Evol.">
        <title>A High-Quality Reference Genome for a Parasitic Bivalve with Doubly Uniparental Inheritance (Bivalvia: Unionida).</title>
        <authorList>
            <person name="Smith C.H."/>
        </authorList>
    </citation>
    <scope>NUCLEOTIDE SEQUENCE</scope>
    <source>
        <strain evidence="12">CHS0354</strain>
    </source>
</reference>
<keyword evidence="7" id="KW-0862">Zinc</keyword>
<keyword evidence="13" id="KW-1185">Reference proteome</keyword>
<dbReference type="SMART" id="SM00744">
    <property type="entry name" value="RINGv"/>
    <property type="match status" value="1"/>
</dbReference>
<dbReference type="GO" id="GO:0016020">
    <property type="term" value="C:membrane"/>
    <property type="evidence" value="ECO:0007669"/>
    <property type="project" value="UniProtKB-SubCell"/>
</dbReference>
<evidence type="ECO:0000256" key="2">
    <source>
        <dbReference type="ARBA" id="ARBA00022679"/>
    </source>
</evidence>
<dbReference type="InterPro" id="IPR011016">
    <property type="entry name" value="Znf_RING-CH"/>
</dbReference>
<keyword evidence="2" id="KW-0808">Transferase</keyword>
<evidence type="ECO:0000256" key="3">
    <source>
        <dbReference type="ARBA" id="ARBA00022692"/>
    </source>
</evidence>
<keyword evidence="4" id="KW-0479">Metal-binding</keyword>
<name>A0AAE0S4E2_9BIVA</name>
<proteinExistence type="predicted"/>
<dbReference type="Gene3D" id="3.30.40.10">
    <property type="entry name" value="Zinc/RING finger domain, C3HC4 (zinc finger)"/>
    <property type="match status" value="1"/>
</dbReference>
<organism evidence="12 13">
    <name type="scientific">Potamilus streckersoni</name>
    <dbReference type="NCBI Taxonomy" id="2493646"/>
    <lineage>
        <taxon>Eukaryota</taxon>
        <taxon>Metazoa</taxon>
        <taxon>Spiralia</taxon>
        <taxon>Lophotrochozoa</taxon>
        <taxon>Mollusca</taxon>
        <taxon>Bivalvia</taxon>
        <taxon>Autobranchia</taxon>
        <taxon>Heteroconchia</taxon>
        <taxon>Palaeoheterodonta</taxon>
        <taxon>Unionida</taxon>
        <taxon>Unionoidea</taxon>
        <taxon>Unionidae</taxon>
        <taxon>Ambleminae</taxon>
        <taxon>Lampsilini</taxon>
        <taxon>Potamilus</taxon>
    </lineage>
</organism>
<comment type="subcellular location">
    <subcellularLocation>
        <location evidence="1">Membrane</location>
        <topology evidence="1">Multi-pass membrane protein</topology>
    </subcellularLocation>
</comment>
<evidence type="ECO:0000313" key="13">
    <source>
        <dbReference type="Proteomes" id="UP001195483"/>
    </source>
</evidence>
<reference evidence="12" key="2">
    <citation type="journal article" date="2021" name="Genome Biol. Evol.">
        <title>Developing a high-quality reference genome for a parasitic bivalve with doubly uniparental inheritance (Bivalvia: Unionida).</title>
        <authorList>
            <person name="Smith C.H."/>
        </authorList>
    </citation>
    <scope>NUCLEOTIDE SEQUENCE</scope>
    <source>
        <strain evidence="12">CHS0354</strain>
        <tissue evidence="12">Mantle</tissue>
    </source>
</reference>
<evidence type="ECO:0000256" key="5">
    <source>
        <dbReference type="ARBA" id="ARBA00022771"/>
    </source>
</evidence>
<keyword evidence="5" id="KW-0863">Zinc-finger</keyword>
<keyword evidence="6" id="KW-0833">Ubl conjugation pathway</keyword>
<dbReference type="InterPro" id="IPR013083">
    <property type="entry name" value="Znf_RING/FYVE/PHD"/>
</dbReference>
<evidence type="ECO:0000256" key="1">
    <source>
        <dbReference type="ARBA" id="ARBA00004141"/>
    </source>
</evidence>
<dbReference type="PANTHER" id="PTHR46065">
    <property type="entry name" value="E3 UBIQUITIN-PROTEIN LIGASE MARCH 2/3 FAMILY MEMBER"/>
    <property type="match status" value="1"/>
</dbReference>
<reference evidence="12" key="3">
    <citation type="submission" date="2023-05" db="EMBL/GenBank/DDBJ databases">
        <authorList>
            <person name="Smith C.H."/>
        </authorList>
    </citation>
    <scope>NUCLEOTIDE SEQUENCE</scope>
    <source>
        <strain evidence="12">CHS0354</strain>
        <tissue evidence="12">Mantle</tissue>
    </source>
</reference>
<protein>
    <recommendedName>
        <fullName evidence="11">RING-CH-type domain-containing protein</fullName>
    </recommendedName>
</protein>
<feature type="transmembrane region" description="Helical" evidence="10">
    <location>
        <begin position="113"/>
        <end position="131"/>
    </location>
</feature>
<keyword evidence="9 10" id="KW-0472">Membrane</keyword>
<comment type="caution">
    <text evidence="12">The sequence shown here is derived from an EMBL/GenBank/DDBJ whole genome shotgun (WGS) entry which is preliminary data.</text>
</comment>
<gene>
    <name evidence="12" type="ORF">CHS0354_009653</name>
</gene>
<evidence type="ECO:0000256" key="7">
    <source>
        <dbReference type="ARBA" id="ARBA00022833"/>
    </source>
</evidence>
<sequence>MTRKMFTTVLVTNPLDPKARPECRICHDGGQSESMVSPCKCAGSMAHVHKSCLKMKISRCPQITADEKLRHVTFCVSIFIILVSVIIVFVAMARAINRHDQSNNSTEFNIDSILLNVFGVTFIVFLVVAFISQRNVSLTIYDVVRKFYRNSLEWTFTSNDKSSVLTAVGVV</sequence>
<evidence type="ECO:0000256" key="10">
    <source>
        <dbReference type="SAM" id="Phobius"/>
    </source>
</evidence>
<keyword evidence="8 10" id="KW-1133">Transmembrane helix</keyword>
<evidence type="ECO:0000256" key="8">
    <source>
        <dbReference type="ARBA" id="ARBA00022989"/>
    </source>
</evidence>
<keyword evidence="3 10" id="KW-0812">Transmembrane</keyword>
<dbReference type="AlphaFoldDB" id="A0AAE0S4E2"/>
<evidence type="ECO:0000256" key="6">
    <source>
        <dbReference type="ARBA" id="ARBA00022786"/>
    </source>
</evidence>
<dbReference type="GO" id="GO:0008270">
    <property type="term" value="F:zinc ion binding"/>
    <property type="evidence" value="ECO:0007669"/>
    <property type="project" value="UniProtKB-KW"/>
</dbReference>
<evidence type="ECO:0000313" key="12">
    <source>
        <dbReference type="EMBL" id="KAK3584964.1"/>
    </source>
</evidence>